<feature type="transmembrane region" description="Helical" evidence="6">
    <location>
        <begin position="65"/>
        <end position="87"/>
    </location>
</feature>
<comment type="subcellular location">
    <subcellularLocation>
        <location evidence="1">Membrane</location>
        <topology evidence="1">Multi-pass membrane protein</topology>
    </subcellularLocation>
</comment>
<sequence length="367" mass="39655">MIDQVAEKLVRRVILGFLLGGLLVLAYAVLQLFIVPVAWAVIIAYATWPLYRRLRRALRRPTPSALVMTLLLSAAFILPALWLGGLFRGEIGTAYAAVIERLTQGPLTLPEAIRTLPWLGGWLQDQLDLIGNDPATLRTELAAWGRQGADQLVALVGDVGRNAAKLGFALITVFFLYRDGEQVLQQVHRVLSRFLGSRIDAYLAAVGGMTKAVVWGLLATALAQGFVAGLGYWWADLQAPVLLGAVTALIAMIPFGAPIVWGSIGAWMLVNGDMVGGIGLLLWGALAVSWVDNLVRPLVISNATRIPFLLVMFGVLGGLAAFGLVGLFLGPVILAVMMAVWREWIEESRLEAVAQQEADARASEESR</sequence>
<evidence type="ECO:0000256" key="1">
    <source>
        <dbReference type="ARBA" id="ARBA00004141"/>
    </source>
</evidence>
<dbReference type="PANTHER" id="PTHR21716">
    <property type="entry name" value="TRANSMEMBRANE PROTEIN"/>
    <property type="match status" value="1"/>
</dbReference>
<feature type="transmembrane region" description="Helical" evidence="6">
    <location>
        <begin position="308"/>
        <end position="341"/>
    </location>
</feature>
<dbReference type="EMBL" id="WTVR01000079">
    <property type="protein sequence ID" value="NMF91357.1"/>
    <property type="molecule type" value="Genomic_DNA"/>
</dbReference>
<evidence type="ECO:0000256" key="4">
    <source>
        <dbReference type="ARBA" id="ARBA00022989"/>
    </source>
</evidence>
<keyword evidence="8" id="KW-1185">Reference proteome</keyword>
<feature type="transmembrane region" description="Helical" evidence="6">
    <location>
        <begin position="212"/>
        <end position="235"/>
    </location>
</feature>
<evidence type="ECO:0000256" key="6">
    <source>
        <dbReference type="SAM" id="Phobius"/>
    </source>
</evidence>
<gene>
    <name evidence="7" type="ORF">GPA26_23090</name>
</gene>
<organism evidence="7 8">
    <name type="scientific">Aromatoleum petrolei</name>
    <dbReference type="NCBI Taxonomy" id="76116"/>
    <lineage>
        <taxon>Bacteria</taxon>
        <taxon>Pseudomonadati</taxon>
        <taxon>Pseudomonadota</taxon>
        <taxon>Betaproteobacteria</taxon>
        <taxon>Rhodocyclales</taxon>
        <taxon>Rhodocyclaceae</taxon>
        <taxon>Aromatoleum</taxon>
    </lineage>
</organism>
<keyword evidence="4 6" id="KW-1133">Transmembrane helix</keyword>
<dbReference type="PANTHER" id="PTHR21716:SF61">
    <property type="entry name" value="BLR8064 PROTEIN"/>
    <property type="match status" value="1"/>
</dbReference>
<protein>
    <submittedName>
        <fullName evidence="7">AI-2E family transporter</fullName>
    </submittedName>
</protein>
<evidence type="ECO:0000313" key="7">
    <source>
        <dbReference type="EMBL" id="NMF91357.1"/>
    </source>
</evidence>
<evidence type="ECO:0000256" key="5">
    <source>
        <dbReference type="ARBA" id="ARBA00023136"/>
    </source>
</evidence>
<dbReference type="RefSeq" id="WP_169208674.1">
    <property type="nucleotide sequence ID" value="NZ_CP059560.1"/>
</dbReference>
<dbReference type="InterPro" id="IPR002549">
    <property type="entry name" value="AI-2E-like"/>
</dbReference>
<comment type="similarity">
    <text evidence="2">Belongs to the autoinducer-2 exporter (AI-2E) (TC 2.A.86) family.</text>
</comment>
<feature type="transmembrane region" description="Helical" evidence="6">
    <location>
        <begin position="241"/>
        <end position="261"/>
    </location>
</feature>
<evidence type="ECO:0000256" key="2">
    <source>
        <dbReference type="ARBA" id="ARBA00009773"/>
    </source>
</evidence>
<keyword evidence="5 6" id="KW-0472">Membrane</keyword>
<name>A0ABX1MTP8_9RHOO</name>
<evidence type="ECO:0000256" key="3">
    <source>
        <dbReference type="ARBA" id="ARBA00022692"/>
    </source>
</evidence>
<comment type="caution">
    <text evidence="7">The sequence shown here is derived from an EMBL/GenBank/DDBJ whole genome shotgun (WGS) entry which is preliminary data.</text>
</comment>
<feature type="transmembrane region" description="Helical" evidence="6">
    <location>
        <begin position="12"/>
        <end position="45"/>
    </location>
</feature>
<dbReference type="Proteomes" id="UP000652074">
    <property type="component" value="Unassembled WGS sequence"/>
</dbReference>
<proteinExistence type="inferred from homology"/>
<feature type="transmembrane region" description="Helical" evidence="6">
    <location>
        <begin position="268"/>
        <end position="288"/>
    </location>
</feature>
<accession>A0ABX1MTP8</accession>
<keyword evidence="3 6" id="KW-0812">Transmembrane</keyword>
<dbReference type="Pfam" id="PF01594">
    <property type="entry name" value="AI-2E_transport"/>
    <property type="match status" value="1"/>
</dbReference>
<evidence type="ECO:0000313" key="8">
    <source>
        <dbReference type="Proteomes" id="UP000652074"/>
    </source>
</evidence>
<reference evidence="7 8" key="1">
    <citation type="submission" date="2019-12" db="EMBL/GenBank/DDBJ databases">
        <title>Comparative genomics gives insights into the taxonomy of the Azoarcus-Aromatoleum group and reveals separate origins of nif in the plant-associated Azoarcus and non-plant-associated Aromatoleum sub-groups.</title>
        <authorList>
            <person name="Lafos M."/>
            <person name="Maluk M."/>
            <person name="Batista M."/>
            <person name="Junghare M."/>
            <person name="Carmona M."/>
            <person name="Faoro H."/>
            <person name="Cruz L.M."/>
            <person name="Battistoni F."/>
            <person name="De Souza E."/>
            <person name="Pedrosa F."/>
            <person name="Chen W.-M."/>
            <person name="Poole P.S."/>
            <person name="Dixon R.A."/>
            <person name="James E.K."/>
        </authorList>
    </citation>
    <scope>NUCLEOTIDE SEQUENCE [LARGE SCALE GENOMIC DNA]</scope>
    <source>
        <strain evidence="7 8">ToN1</strain>
    </source>
</reference>